<dbReference type="InterPro" id="IPR001613">
    <property type="entry name" value="Flavin_amine_oxidase"/>
</dbReference>
<dbReference type="SUPFAM" id="SSF51905">
    <property type="entry name" value="FAD/NAD(P)-binding domain"/>
    <property type="match status" value="1"/>
</dbReference>
<evidence type="ECO:0000256" key="2">
    <source>
        <dbReference type="ARBA" id="ARBA00005995"/>
    </source>
</evidence>
<dbReference type="PANTHER" id="PTHR43563">
    <property type="entry name" value="AMINE OXIDASE"/>
    <property type="match status" value="1"/>
</dbReference>
<dbReference type="InterPro" id="IPR050703">
    <property type="entry name" value="Flavin_MAO"/>
</dbReference>
<reference evidence="6 7" key="1">
    <citation type="journal article" date="2021" name="Int. J. Syst. Evol. Microbiol.">
        <title>Amazonocrinis nigriterrae gen. nov., sp. nov., Atlanticothrix silvestris gen. nov., sp. nov. and Dendronalium phyllosphericum gen. nov., sp. nov., nostocacean cyanobacteria from Brazilian environments.</title>
        <authorList>
            <person name="Alvarenga D.O."/>
            <person name="Andreote A.P.D."/>
            <person name="Branco L.H.Z."/>
            <person name="Delbaje E."/>
            <person name="Cruz R.B."/>
            <person name="Varani A.M."/>
            <person name="Fiore M.F."/>
        </authorList>
    </citation>
    <scope>NUCLEOTIDE SEQUENCE [LARGE SCALE GENOMIC DNA]</scope>
    <source>
        <strain evidence="6 7">CENA67</strain>
    </source>
</reference>
<proteinExistence type="inferred from homology"/>
<dbReference type="Gene3D" id="1.10.405.10">
    <property type="entry name" value="Guanine Nucleotide Dissociation Inhibitor, domain 1"/>
    <property type="match status" value="1"/>
</dbReference>
<dbReference type="Proteomes" id="UP000632766">
    <property type="component" value="Unassembled WGS sequence"/>
</dbReference>
<dbReference type="RefSeq" id="WP_198128768.1">
    <property type="nucleotide sequence ID" value="NZ_JAECZC010000108.1"/>
</dbReference>
<dbReference type="PRINTS" id="PR00757">
    <property type="entry name" value="AMINEOXDASEF"/>
</dbReference>
<organism evidence="6 7">
    <name type="scientific">Amazonocrinis nigriterrae CENA67</name>
    <dbReference type="NCBI Taxonomy" id="2794033"/>
    <lineage>
        <taxon>Bacteria</taxon>
        <taxon>Bacillati</taxon>
        <taxon>Cyanobacteriota</taxon>
        <taxon>Cyanophyceae</taxon>
        <taxon>Nostocales</taxon>
        <taxon>Nostocaceae</taxon>
        <taxon>Amazonocrinis</taxon>
        <taxon>Amazonocrinis nigriterrae</taxon>
    </lineage>
</organism>
<dbReference type="SUPFAM" id="SSF54373">
    <property type="entry name" value="FAD-linked reductases, C-terminal domain"/>
    <property type="match status" value="1"/>
</dbReference>
<keyword evidence="3" id="KW-0560">Oxidoreductase</keyword>
<evidence type="ECO:0000259" key="5">
    <source>
        <dbReference type="Pfam" id="PF01593"/>
    </source>
</evidence>
<dbReference type="InterPro" id="IPR002937">
    <property type="entry name" value="Amino_oxidase"/>
</dbReference>
<accession>A0A8J7I1B0</accession>
<feature type="binding site" evidence="4">
    <location>
        <begin position="101"/>
        <end position="102"/>
    </location>
    <ligand>
        <name>FAD</name>
        <dbReference type="ChEBI" id="CHEBI:57692"/>
    </ligand>
</feature>
<dbReference type="Gene3D" id="3.50.50.60">
    <property type="entry name" value="FAD/NAD(P)-binding domain"/>
    <property type="match status" value="1"/>
</dbReference>
<sequence length="558" mass="61930">MARSAMLVSLRRAYKIARASIKMGIPTDELVDILKQKTNRRRILYGGLGLASAFATVTWRNARNSTAFATIPKVLVVGAGIAGLTAAYRLRQAGVPVDIIEARNLVGGRIRSLPNAASTGITVEIGGEFVDTDHTSLQTLATELGLTIADLSAADEGLVKETWYFQGRKISELEIITYFIPLAEKIEQDLAAIGDESVNYRSHNQAAIALDHTSITQYLAQAQVHPILQEMLDVAYTAEYGRDAAEQSCLNLLFLIGTNTDEFSVYGESDERYTIRGGNEQVPRLLANSLANSIEIDTELEAISIRPDGRYRVSLRSGYRTFNRTYEKILLTLPFSTLRLVALNVNLPPVKQKAIAELGYGTNAKLITGYQQKFWRTRYNSTAATFIDTGYQNTWEASRYQPGPKGVITQFTGGQNGLSLGKGSAESQAQILLPQLEQIFPGITNQRQGQAIRAYWPGEQYTQGSYSCYLLGQWTTIAGVEQKRVGNLFFAGEHCSESYQGYMEGGCQTGEVAAKRILKDLGLQNPRTLQQQPINNYQPHRYRKIPRHQRFSEDLTEE</sequence>
<dbReference type="AlphaFoldDB" id="A0A8J7I1B0"/>
<evidence type="ECO:0000256" key="3">
    <source>
        <dbReference type="ARBA" id="ARBA00023002"/>
    </source>
</evidence>
<evidence type="ECO:0000313" key="7">
    <source>
        <dbReference type="Proteomes" id="UP000632766"/>
    </source>
</evidence>
<feature type="domain" description="Amine oxidase" evidence="5">
    <location>
        <begin position="81"/>
        <end position="518"/>
    </location>
</feature>
<comment type="caution">
    <text evidence="6">The sequence shown here is derived from an EMBL/GenBank/DDBJ whole genome shotgun (WGS) entry which is preliminary data.</text>
</comment>
<dbReference type="EMBL" id="JAECZC010000108">
    <property type="protein sequence ID" value="MBH8567048.1"/>
    <property type="molecule type" value="Genomic_DNA"/>
</dbReference>
<evidence type="ECO:0000256" key="1">
    <source>
        <dbReference type="ARBA" id="ARBA00001974"/>
    </source>
</evidence>
<dbReference type="GO" id="GO:0016491">
    <property type="term" value="F:oxidoreductase activity"/>
    <property type="evidence" value="ECO:0007669"/>
    <property type="project" value="UniProtKB-KW"/>
</dbReference>
<comment type="similarity">
    <text evidence="2">Belongs to the flavin monoamine oxidase family.</text>
</comment>
<protein>
    <submittedName>
        <fullName evidence="6">FAD-dependent oxidoreductase</fullName>
    </submittedName>
</protein>
<evidence type="ECO:0000256" key="4">
    <source>
        <dbReference type="PIRSR" id="PIRSR601613-1"/>
    </source>
</evidence>
<comment type="cofactor">
    <cofactor evidence="1">
        <name>FAD</name>
        <dbReference type="ChEBI" id="CHEBI:57692"/>
    </cofactor>
</comment>
<evidence type="ECO:0000313" key="6">
    <source>
        <dbReference type="EMBL" id="MBH8567048.1"/>
    </source>
</evidence>
<keyword evidence="7" id="KW-1185">Reference proteome</keyword>
<name>A0A8J7I1B0_9NOST</name>
<dbReference type="Pfam" id="PF01593">
    <property type="entry name" value="Amino_oxidase"/>
    <property type="match status" value="1"/>
</dbReference>
<gene>
    <name evidence="6" type="ORF">I8748_33700</name>
</gene>
<dbReference type="InterPro" id="IPR036188">
    <property type="entry name" value="FAD/NAD-bd_sf"/>
</dbReference>
<dbReference type="Gene3D" id="3.90.660.10">
    <property type="match status" value="1"/>
</dbReference>
<dbReference type="PANTHER" id="PTHR43563:SF1">
    <property type="entry name" value="AMINE OXIDASE [FLAVIN-CONTAINING] B"/>
    <property type="match status" value="1"/>
</dbReference>
<feature type="binding site" evidence="4">
    <location>
        <position position="411"/>
    </location>
    <ligand>
        <name>substrate</name>
    </ligand>
</feature>